<comment type="caution">
    <text evidence="2">The sequence shown here is derived from an EMBL/GenBank/DDBJ whole genome shotgun (WGS) entry which is preliminary data.</text>
</comment>
<reference evidence="2 3" key="1">
    <citation type="submission" date="2016-02" db="EMBL/GenBank/DDBJ databases">
        <title>Genome analysis of coral dinoflagellate symbionts highlights evolutionary adaptations to a symbiotic lifestyle.</title>
        <authorList>
            <person name="Aranda M."/>
            <person name="Li Y."/>
            <person name="Liew Y.J."/>
            <person name="Baumgarten S."/>
            <person name="Simakov O."/>
            <person name="Wilson M."/>
            <person name="Piel J."/>
            <person name="Ashoor H."/>
            <person name="Bougouffa S."/>
            <person name="Bajic V.B."/>
            <person name="Ryu T."/>
            <person name="Ravasi T."/>
            <person name="Bayer T."/>
            <person name="Micklem G."/>
            <person name="Kim H."/>
            <person name="Bhak J."/>
            <person name="Lajeunesse T.C."/>
            <person name="Voolstra C.R."/>
        </authorList>
    </citation>
    <scope>NUCLEOTIDE SEQUENCE [LARGE SCALE GENOMIC DNA]</scope>
    <source>
        <strain evidence="2 3">CCMP2467</strain>
    </source>
</reference>
<dbReference type="EMBL" id="LSRX01000213">
    <property type="protein sequence ID" value="OLQ04355.1"/>
    <property type="molecule type" value="Genomic_DNA"/>
</dbReference>
<gene>
    <name evidence="2" type="primary">GekBS024P</name>
    <name evidence="2" type="ORF">AK812_SmicGene12582</name>
</gene>
<protein>
    <submittedName>
        <fullName evidence="2">Methylmalonic aciduria and homocystinuria type D-like, mitochondrial</fullName>
    </submittedName>
</protein>
<dbReference type="PANTHER" id="PTHR13192:SF3">
    <property type="entry name" value="COBALAMIN TRAFFICKING PROTEIN CBLD"/>
    <property type="match status" value="1"/>
</dbReference>
<dbReference type="GO" id="GO:0005739">
    <property type="term" value="C:mitochondrion"/>
    <property type="evidence" value="ECO:0007669"/>
    <property type="project" value="TreeGrafter"/>
</dbReference>
<evidence type="ECO:0000256" key="1">
    <source>
        <dbReference type="SAM" id="MobiDB-lite"/>
    </source>
</evidence>
<dbReference type="OrthoDB" id="440427at2759"/>
<feature type="compositionally biased region" description="Low complexity" evidence="1">
    <location>
        <begin position="544"/>
        <end position="553"/>
    </location>
</feature>
<evidence type="ECO:0000313" key="3">
    <source>
        <dbReference type="Proteomes" id="UP000186817"/>
    </source>
</evidence>
<dbReference type="AlphaFoldDB" id="A0A1Q9EAA4"/>
<dbReference type="InterPro" id="IPR019362">
    <property type="entry name" value="MMADHC"/>
</dbReference>
<organism evidence="2 3">
    <name type="scientific">Symbiodinium microadriaticum</name>
    <name type="common">Dinoflagellate</name>
    <name type="synonym">Zooxanthella microadriatica</name>
    <dbReference type="NCBI Taxonomy" id="2951"/>
    <lineage>
        <taxon>Eukaryota</taxon>
        <taxon>Sar</taxon>
        <taxon>Alveolata</taxon>
        <taxon>Dinophyceae</taxon>
        <taxon>Suessiales</taxon>
        <taxon>Symbiodiniaceae</taxon>
        <taxon>Symbiodinium</taxon>
    </lineage>
</organism>
<feature type="region of interest" description="Disordered" evidence="1">
    <location>
        <begin position="543"/>
        <end position="562"/>
    </location>
</feature>
<sequence length="759" mass="82986">MHACNNFSGLVGHYGCFGIPAVVGIPSVVDNEGYQLDVCQSANVEPENPPVVPEPADEEEDMTTPLLLLPKMLRFEALAEEDDDPDYMMQTSPKENDEDVPFGQSRDGQCVLFPPGLQPPPNTPSHGSVLHEQGTCRPCAWFHKPGGCKNGKECGHCHLCPEGEIKARKRAKQTVMRLGLATPKVSAGCEEEEESSVMAFGIISPKAQVTRRSIKAPSLEPSHKKGSLSEEESLTTCVGSEQEMSDGSNTSPESAWATPTADFPQGLTSVQDYPSEGSALHGTGNCRPCAWFWKGSGCQNGKECKHCHLCDAGEIQRRRKMKQAMMRMSPKSQKEEAQNSRFALNFRKTYTKAASLVSTRCALSLKALQTKHRQSAMSNEMLSERQACYGRLVARMQAFKAYFDSRQLWADFIDPSSGEPFYTSTSTSLFDCDERYRSLGFEILELGCCRSLCNKRFGQCLVMTSAFVQGTPEDVQPALLLLEEPASAAGPLEAIKEQESKADAAQPALRTLEEPASAAGPLEAIKEQESKADAAQPALRTLEEPASAAGPPEAIKEQESKADADQFGTIEQGVNDLRVSESRTATRTWHDRSKQSYAETVANPMGRASARLVVMHIIAEMFVGKSQKCPVIAEPGCFDQEFTCERCCDTRAIPIGELSCWMGDIRFATCCGLTKLRFQAAAMLPAMDHLSGPPATCPPNAQAHCFDPYFPCERCCDTRRGAQGDLACWPDTASMGLRTLSYNFCCGLMPFASNERVAW</sequence>
<feature type="region of interest" description="Disordered" evidence="1">
    <location>
        <begin position="213"/>
        <end position="257"/>
    </location>
</feature>
<proteinExistence type="predicted"/>
<dbReference type="GO" id="GO:0009235">
    <property type="term" value="P:cobalamin metabolic process"/>
    <property type="evidence" value="ECO:0007669"/>
    <property type="project" value="InterPro"/>
</dbReference>
<keyword evidence="3" id="KW-1185">Reference proteome</keyword>
<dbReference type="PANTHER" id="PTHR13192">
    <property type="entry name" value="MY011 PROTEIN"/>
    <property type="match status" value="1"/>
</dbReference>
<dbReference type="Pfam" id="PF10229">
    <property type="entry name" value="MMADHC"/>
    <property type="match status" value="1"/>
</dbReference>
<evidence type="ECO:0000313" key="2">
    <source>
        <dbReference type="EMBL" id="OLQ04355.1"/>
    </source>
</evidence>
<accession>A0A1Q9EAA4</accession>
<name>A0A1Q9EAA4_SYMMI</name>
<dbReference type="Proteomes" id="UP000186817">
    <property type="component" value="Unassembled WGS sequence"/>
</dbReference>